<evidence type="ECO:0008006" key="5">
    <source>
        <dbReference type="Google" id="ProtNLM"/>
    </source>
</evidence>
<keyword evidence="4" id="KW-1185">Reference proteome</keyword>
<keyword evidence="2" id="KW-0812">Transmembrane</keyword>
<accession>A0ABN3IYB4</accession>
<organism evidence="3 4">
    <name type="scientific">Streptomyces glaucosporus</name>
    <dbReference type="NCBI Taxonomy" id="284044"/>
    <lineage>
        <taxon>Bacteria</taxon>
        <taxon>Bacillati</taxon>
        <taxon>Actinomycetota</taxon>
        <taxon>Actinomycetes</taxon>
        <taxon>Kitasatosporales</taxon>
        <taxon>Streptomycetaceae</taxon>
        <taxon>Streptomyces</taxon>
    </lineage>
</organism>
<feature type="transmembrane region" description="Helical" evidence="2">
    <location>
        <begin position="158"/>
        <end position="177"/>
    </location>
</feature>
<proteinExistence type="predicted"/>
<gene>
    <name evidence="3" type="ORF">GCM10010420_52440</name>
</gene>
<sequence length="520" mass="51451">MSGMLRLVPGAPEPRALPRPARDPAPRPGPGARHASGTAPARRPRRRPSWAADPLDELAEETAEVCAAAVHPDEIAAHLEAQGLTNEQIQRRYGRSDTFEAAAELYARVPRAFPEPPPAPDPWRADPLAALLRGLVFTLPGLGYALAAPFLTGAPDRFGLPAGTGALAASALAGWAWNQALAHRAYAALATGGRAAAGRVLRTGAPAGAAVAALAALPFPAAVPTPGAALAFAAGQAVYLAAATTLLVLGRERLLLAALLPLTAGAALLPLADPPAALRAAVLAGTVCAVSAVAARETVRAAGDRDGPGGPGGAVPAWPESLPYGLFGLGCGVLTTLAALGDALGGAFGAAAGHGAGAAPAGPVVVALTLSMGAAEWLLYRCRGLALAALAASSTPAGLRWRAARALGLCLAGYLAVLAALVLAVGGIWTGGPPEDPVRPAAVLALGAVLWTGLLLQAFGAARTPAAVVLAAARAAAAALVWRAPGATGPAAVQLAVCGAAAVVLLAAVTALLGRITAHR</sequence>
<dbReference type="Proteomes" id="UP001500058">
    <property type="component" value="Unassembled WGS sequence"/>
</dbReference>
<feature type="transmembrane region" description="Helical" evidence="2">
    <location>
        <begin position="466"/>
        <end position="485"/>
    </location>
</feature>
<feature type="transmembrane region" description="Helical" evidence="2">
    <location>
        <begin position="130"/>
        <end position="152"/>
    </location>
</feature>
<evidence type="ECO:0000256" key="2">
    <source>
        <dbReference type="SAM" id="Phobius"/>
    </source>
</evidence>
<keyword evidence="2" id="KW-0472">Membrane</keyword>
<feature type="transmembrane region" description="Helical" evidence="2">
    <location>
        <begin position="406"/>
        <end position="429"/>
    </location>
</feature>
<feature type="transmembrane region" description="Helical" evidence="2">
    <location>
        <begin position="491"/>
        <end position="514"/>
    </location>
</feature>
<keyword evidence="2" id="KW-1133">Transmembrane helix</keyword>
<evidence type="ECO:0000256" key="1">
    <source>
        <dbReference type="SAM" id="MobiDB-lite"/>
    </source>
</evidence>
<feature type="transmembrane region" description="Helical" evidence="2">
    <location>
        <begin position="277"/>
        <end position="295"/>
    </location>
</feature>
<feature type="transmembrane region" description="Helical" evidence="2">
    <location>
        <begin position="254"/>
        <end position="271"/>
    </location>
</feature>
<dbReference type="EMBL" id="BAAATJ010000035">
    <property type="protein sequence ID" value="GAA2415852.1"/>
    <property type="molecule type" value="Genomic_DNA"/>
</dbReference>
<reference evidence="3 4" key="1">
    <citation type="journal article" date="2019" name="Int. J. Syst. Evol. Microbiol.">
        <title>The Global Catalogue of Microorganisms (GCM) 10K type strain sequencing project: providing services to taxonomists for standard genome sequencing and annotation.</title>
        <authorList>
            <consortium name="The Broad Institute Genomics Platform"/>
            <consortium name="The Broad Institute Genome Sequencing Center for Infectious Disease"/>
            <person name="Wu L."/>
            <person name="Ma J."/>
        </authorList>
    </citation>
    <scope>NUCLEOTIDE SEQUENCE [LARGE SCALE GENOMIC DNA]</scope>
    <source>
        <strain evidence="3 4">JCM 6921</strain>
    </source>
</reference>
<protein>
    <recommendedName>
        <fullName evidence="5">Integral membrane protein</fullName>
    </recommendedName>
</protein>
<feature type="transmembrane region" description="Helical" evidence="2">
    <location>
        <begin position="229"/>
        <end position="249"/>
    </location>
</feature>
<name>A0ABN3IYB4_9ACTN</name>
<feature type="region of interest" description="Disordered" evidence="1">
    <location>
        <begin position="1"/>
        <end position="56"/>
    </location>
</feature>
<feature type="transmembrane region" description="Helical" evidence="2">
    <location>
        <begin position="204"/>
        <end position="223"/>
    </location>
</feature>
<evidence type="ECO:0000313" key="4">
    <source>
        <dbReference type="Proteomes" id="UP001500058"/>
    </source>
</evidence>
<comment type="caution">
    <text evidence="3">The sequence shown here is derived from an EMBL/GenBank/DDBJ whole genome shotgun (WGS) entry which is preliminary data.</text>
</comment>
<feature type="transmembrane region" description="Helical" evidence="2">
    <location>
        <begin position="441"/>
        <end position="459"/>
    </location>
</feature>
<evidence type="ECO:0000313" key="3">
    <source>
        <dbReference type="EMBL" id="GAA2415852.1"/>
    </source>
</evidence>